<evidence type="ECO:0000256" key="5">
    <source>
        <dbReference type="ARBA" id="ARBA00022553"/>
    </source>
</evidence>
<dbReference type="SMART" id="SM00086">
    <property type="entry name" value="PAC"/>
    <property type="match status" value="1"/>
</dbReference>
<evidence type="ECO:0000256" key="9">
    <source>
        <dbReference type="ARBA" id="ARBA00022777"/>
    </source>
</evidence>
<feature type="domain" description="Histidine kinase" evidence="16">
    <location>
        <begin position="515"/>
        <end position="736"/>
    </location>
</feature>
<evidence type="ECO:0000256" key="3">
    <source>
        <dbReference type="ARBA" id="ARBA00012438"/>
    </source>
</evidence>
<dbReference type="InterPro" id="IPR033479">
    <property type="entry name" value="dCache_1"/>
</dbReference>
<dbReference type="InterPro" id="IPR000700">
    <property type="entry name" value="PAS-assoc_C"/>
</dbReference>
<dbReference type="SUPFAM" id="SSF55785">
    <property type="entry name" value="PYP-like sensor domain (PAS domain)"/>
    <property type="match status" value="1"/>
</dbReference>
<dbReference type="InterPro" id="IPR005467">
    <property type="entry name" value="His_kinase_dom"/>
</dbReference>
<dbReference type="PANTHER" id="PTHR43047">
    <property type="entry name" value="TWO-COMPONENT HISTIDINE PROTEIN KINASE"/>
    <property type="match status" value="1"/>
</dbReference>
<dbReference type="CDD" id="cd12915">
    <property type="entry name" value="PDC2_DGC_like"/>
    <property type="match status" value="1"/>
</dbReference>
<dbReference type="Pfam" id="PF02518">
    <property type="entry name" value="HATPase_c"/>
    <property type="match status" value="1"/>
</dbReference>
<dbReference type="PROSITE" id="PS50113">
    <property type="entry name" value="PAC"/>
    <property type="match status" value="1"/>
</dbReference>
<dbReference type="InterPro" id="IPR000014">
    <property type="entry name" value="PAS"/>
</dbReference>
<dbReference type="CDD" id="cd12914">
    <property type="entry name" value="PDC1_DGC_like"/>
    <property type="match status" value="1"/>
</dbReference>
<feature type="modified residue" description="4-aspartylphosphate" evidence="14">
    <location>
        <position position="806"/>
    </location>
</feature>
<reference evidence="20" key="1">
    <citation type="submission" date="2021-02" db="EMBL/GenBank/DDBJ databases">
        <title>Skermanella TT6 skin isolate.</title>
        <authorList>
            <person name="Lee K."/>
            <person name="Ganzorig M."/>
        </authorList>
    </citation>
    <scope>NUCLEOTIDE SEQUENCE</scope>
    <source>
        <strain evidence="20">TT6</strain>
    </source>
</reference>
<dbReference type="InterPro" id="IPR001610">
    <property type="entry name" value="PAC"/>
</dbReference>
<dbReference type="SMART" id="SM00388">
    <property type="entry name" value="HisKA"/>
    <property type="match status" value="1"/>
</dbReference>
<accession>A0ABX7AZZ9</accession>
<feature type="domain" description="PAC" evidence="18">
    <location>
        <begin position="445"/>
        <end position="497"/>
    </location>
</feature>
<evidence type="ECO:0000256" key="6">
    <source>
        <dbReference type="ARBA" id="ARBA00022679"/>
    </source>
</evidence>
<dbReference type="CDD" id="cd17546">
    <property type="entry name" value="REC_hyHK_CKI1_RcsC-like"/>
    <property type="match status" value="1"/>
</dbReference>
<dbReference type="SUPFAM" id="SSF103190">
    <property type="entry name" value="Sensory domain-like"/>
    <property type="match status" value="1"/>
</dbReference>
<sequence length="886" mass="95930">MPVGTEKLWGVLRGLRLRLMLLVCCGVLPLSLLVLHLLEQQRQQILTAARDDVMTLAREAGMLQGEVLDQVRGLLQVLTAIPALREFEEGTCSTMLDEIVRHQPRLTSLWIARPDGSVPCSHHPAGLALNMAERAYFQDAVSEGRFIVSDYLIGRVSGRPVLGTALPFRRPDGPIAGVALAGVNIGWLHRLAEQVVNAKHISLVLVDGKGTLLAHGSAAAPSDPPVGSKVADHPLIAAMLGSPEGTIETTDLSGVSRLFAHVALPGTDARLAVGIERDAVLAQIDRQRTISLVTLFLVAAASLTAAALAGEVLVLRWLNRLREAAARLGRGDPSVRAPLPPGVELRELAGAFNDMADSLEQREQSRSESEARFRDMAEVSSDWFWETGIDNRFTYISKGINLTGAGQDLFVGALREELAAQPADEADRETWDRYREDLRARRPFRDFTYRIIMPGGSVRHLSTSGKPVFDRTGRFTGYRGVGRDVTREVEAEQAVRKAREAAEAANQAKSQFLAIMSHELRTPMTGVLGTIDLLSDTDLSTEQAQWLAIMRTSAETLMTVLNDILDFSKIEAGQLQFEQVAFRLGAVTREVTGLYARLAADKGLSFTVRQDGLRTDEVRGDPVRLRQVLFNLVGNAVKFTDRGRIEIRVSEVPSDSAGLIVRFEVEDTGIGLSDEERGHLFKAFSQADATTTRRFGGTGLGLAICKRLVEAMGGDIGVESVPGVGSTFWFTVVLGRSAVPAPAPRPDGGVPASAPRRVLLAEDDDLNRLLIATMIRRMGHEVRTAEDGARAVDEAAAGGYDVAILDLQMPVLTGLEAARRIRAMQGQAAGLPLVALTADAMPERQAELQEAGFNRCLTKPVDLRQLAEAIGGLTQSADDLPTSAVR</sequence>
<evidence type="ECO:0000313" key="20">
    <source>
        <dbReference type="EMBL" id="QQP87654.1"/>
    </source>
</evidence>
<evidence type="ECO:0000259" key="18">
    <source>
        <dbReference type="PROSITE" id="PS50113"/>
    </source>
</evidence>
<dbReference type="InterPro" id="IPR029151">
    <property type="entry name" value="Sensor-like_sf"/>
</dbReference>
<dbReference type="SMART" id="SM00304">
    <property type="entry name" value="HAMP"/>
    <property type="match status" value="1"/>
</dbReference>
<dbReference type="InterPro" id="IPR003660">
    <property type="entry name" value="HAMP_dom"/>
</dbReference>
<keyword evidence="8" id="KW-0547">Nucleotide-binding</keyword>
<keyword evidence="21" id="KW-1185">Reference proteome</keyword>
<gene>
    <name evidence="20" type="ORF">IGS68_16295</name>
</gene>
<dbReference type="InterPro" id="IPR003594">
    <property type="entry name" value="HATPase_dom"/>
</dbReference>
<evidence type="ECO:0000256" key="8">
    <source>
        <dbReference type="ARBA" id="ARBA00022741"/>
    </source>
</evidence>
<evidence type="ECO:0000256" key="7">
    <source>
        <dbReference type="ARBA" id="ARBA00022692"/>
    </source>
</evidence>
<protein>
    <recommendedName>
        <fullName evidence="3">histidine kinase</fullName>
        <ecNumber evidence="3">2.7.13.3</ecNumber>
    </recommendedName>
</protein>
<evidence type="ECO:0000256" key="15">
    <source>
        <dbReference type="SAM" id="Phobius"/>
    </source>
</evidence>
<keyword evidence="11 15" id="KW-1133">Transmembrane helix</keyword>
<keyword evidence="5 14" id="KW-0597">Phosphoprotein</keyword>
<dbReference type="Pfam" id="PF02743">
    <property type="entry name" value="dCache_1"/>
    <property type="match status" value="1"/>
</dbReference>
<dbReference type="InterPro" id="IPR003661">
    <property type="entry name" value="HisK_dim/P_dom"/>
</dbReference>
<dbReference type="CDD" id="cd00082">
    <property type="entry name" value="HisKA"/>
    <property type="match status" value="1"/>
</dbReference>
<evidence type="ECO:0000259" key="19">
    <source>
        <dbReference type="PROSITE" id="PS50885"/>
    </source>
</evidence>
<feature type="transmembrane region" description="Helical" evidence="15">
    <location>
        <begin position="292"/>
        <end position="318"/>
    </location>
</feature>
<keyword evidence="6" id="KW-0808">Transferase</keyword>
<keyword evidence="13 15" id="KW-0472">Membrane</keyword>
<dbReference type="CDD" id="cd16922">
    <property type="entry name" value="HATPase_EvgS-ArcB-TorS-like"/>
    <property type="match status" value="1"/>
</dbReference>
<evidence type="ECO:0000256" key="2">
    <source>
        <dbReference type="ARBA" id="ARBA00004651"/>
    </source>
</evidence>
<dbReference type="Gene3D" id="3.30.450.20">
    <property type="entry name" value="PAS domain"/>
    <property type="match status" value="2"/>
</dbReference>
<dbReference type="SMART" id="SM00387">
    <property type="entry name" value="HATPase_c"/>
    <property type="match status" value="1"/>
</dbReference>
<dbReference type="SUPFAM" id="SSF47384">
    <property type="entry name" value="Homodimeric domain of signal transducing histidine kinase"/>
    <property type="match status" value="1"/>
</dbReference>
<dbReference type="SUPFAM" id="SSF158472">
    <property type="entry name" value="HAMP domain-like"/>
    <property type="match status" value="1"/>
</dbReference>
<dbReference type="CDD" id="cd06225">
    <property type="entry name" value="HAMP"/>
    <property type="match status" value="1"/>
</dbReference>
<dbReference type="InterPro" id="IPR004358">
    <property type="entry name" value="Sig_transdc_His_kin-like_C"/>
</dbReference>
<dbReference type="NCBIfam" id="TIGR00229">
    <property type="entry name" value="sensory_box"/>
    <property type="match status" value="1"/>
</dbReference>
<dbReference type="Pfam" id="PF00672">
    <property type="entry name" value="HAMP"/>
    <property type="match status" value="1"/>
</dbReference>
<dbReference type="SUPFAM" id="SSF52172">
    <property type="entry name" value="CheY-like"/>
    <property type="match status" value="1"/>
</dbReference>
<keyword evidence="12" id="KW-0902">Two-component regulatory system</keyword>
<dbReference type="EC" id="2.7.13.3" evidence="3"/>
<evidence type="ECO:0000256" key="4">
    <source>
        <dbReference type="ARBA" id="ARBA00022475"/>
    </source>
</evidence>
<comment type="subcellular location">
    <subcellularLocation>
        <location evidence="2">Cell membrane</location>
        <topology evidence="2">Multi-pass membrane protein</topology>
    </subcellularLocation>
</comment>
<feature type="transmembrane region" description="Helical" evidence="15">
    <location>
        <begin position="20"/>
        <end position="38"/>
    </location>
</feature>
<comment type="catalytic activity">
    <reaction evidence="1">
        <text>ATP + protein L-histidine = ADP + protein N-phospho-L-histidine.</text>
        <dbReference type="EC" id="2.7.13.3"/>
    </reaction>
</comment>
<dbReference type="RefSeq" id="WP_201071193.1">
    <property type="nucleotide sequence ID" value="NZ_CP067420.1"/>
</dbReference>
<dbReference type="PROSITE" id="PS50109">
    <property type="entry name" value="HIS_KIN"/>
    <property type="match status" value="1"/>
</dbReference>
<dbReference type="InterPro" id="IPR011006">
    <property type="entry name" value="CheY-like_superfamily"/>
</dbReference>
<dbReference type="PROSITE" id="PS50885">
    <property type="entry name" value="HAMP"/>
    <property type="match status" value="1"/>
</dbReference>
<evidence type="ECO:0000256" key="13">
    <source>
        <dbReference type="ARBA" id="ARBA00023136"/>
    </source>
</evidence>
<dbReference type="SMART" id="SM00448">
    <property type="entry name" value="REC"/>
    <property type="match status" value="1"/>
</dbReference>
<evidence type="ECO:0000256" key="10">
    <source>
        <dbReference type="ARBA" id="ARBA00022840"/>
    </source>
</evidence>
<dbReference type="Pfam" id="PF00512">
    <property type="entry name" value="HisKA"/>
    <property type="match status" value="1"/>
</dbReference>
<dbReference type="Pfam" id="PF00072">
    <property type="entry name" value="Response_reg"/>
    <property type="match status" value="1"/>
</dbReference>
<dbReference type="SUPFAM" id="SSF55874">
    <property type="entry name" value="ATPase domain of HSP90 chaperone/DNA topoisomerase II/histidine kinase"/>
    <property type="match status" value="1"/>
</dbReference>
<dbReference type="PANTHER" id="PTHR43047:SF64">
    <property type="entry name" value="HISTIDINE KINASE CONTAINING CHEY-HOMOLOGOUS RECEIVER DOMAIN AND PAS DOMAIN-RELATED"/>
    <property type="match status" value="1"/>
</dbReference>
<dbReference type="InterPro" id="IPR035965">
    <property type="entry name" value="PAS-like_dom_sf"/>
</dbReference>
<evidence type="ECO:0000259" key="17">
    <source>
        <dbReference type="PROSITE" id="PS50110"/>
    </source>
</evidence>
<evidence type="ECO:0000256" key="14">
    <source>
        <dbReference type="PROSITE-ProRule" id="PRU00169"/>
    </source>
</evidence>
<dbReference type="InterPro" id="IPR036890">
    <property type="entry name" value="HATPase_C_sf"/>
</dbReference>
<evidence type="ECO:0000256" key="12">
    <source>
        <dbReference type="ARBA" id="ARBA00023012"/>
    </source>
</evidence>
<keyword evidence="7 15" id="KW-0812">Transmembrane</keyword>
<dbReference type="Gene3D" id="3.30.565.10">
    <property type="entry name" value="Histidine kinase-like ATPase, C-terminal domain"/>
    <property type="match status" value="1"/>
</dbReference>
<keyword evidence="9" id="KW-0418">Kinase</keyword>
<keyword evidence="10" id="KW-0067">ATP-binding</keyword>
<dbReference type="EMBL" id="CP067420">
    <property type="protein sequence ID" value="QQP87654.1"/>
    <property type="molecule type" value="Genomic_DNA"/>
</dbReference>
<dbReference type="CDD" id="cd00130">
    <property type="entry name" value="PAS"/>
    <property type="match status" value="1"/>
</dbReference>
<dbReference type="Proteomes" id="UP000595197">
    <property type="component" value="Chromosome"/>
</dbReference>
<evidence type="ECO:0000256" key="1">
    <source>
        <dbReference type="ARBA" id="ARBA00000085"/>
    </source>
</evidence>
<name>A0ABX7AZZ9_9PROT</name>
<keyword evidence="4" id="KW-1003">Cell membrane</keyword>
<dbReference type="Gene3D" id="3.40.50.2300">
    <property type="match status" value="1"/>
</dbReference>
<evidence type="ECO:0000313" key="21">
    <source>
        <dbReference type="Proteomes" id="UP000595197"/>
    </source>
</evidence>
<feature type="domain" description="HAMP" evidence="19">
    <location>
        <begin position="312"/>
        <end position="364"/>
    </location>
</feature>
<evidence type="ECO:0000256" key="11">
    <source>
        <dbReference type="ARBA" id="ARBA00022989"/>
    </source>
</evidence>
<dbReference type="InterPro" id="IPR001789">
    <property type="entry name" value="Sig_transdc_resp-reg_receiver"/>
</dbReference>
<dbReference type="PRINTS" id="PR00344">
    <property type="entry name" value="BCTRLSENSOR"/>
</dbReference>
<proteinExistence type="predicted"/>
<dbReference type="PROSITE" id="PS50110">
    <property type="entry name" value="RESPONSE_REGULATORY"/>
    <property type="match status" value="1"/>
</dbReference>
<feature type="domain" description="Response regulatory" evidence="17">
    <location>
        <begin position="757"/>
        <end position="874"/>
    </location>
</feature>
<organism evidence="20 21">
    <name type="scientific">Skermanella cutis</name>
    <dbReference type="NCBI Taxonomy" id="2775420"/>
    <lineage>
        <taxon>Bacteria</taxon>
        <taxon>Pseudomonadati</taxon>
        <taxon>Pseudomonadota</taxon>
        <taxon>Alphaproteobacteria</taxon>
        <taxon>Rhodospirillales</taxon>
        <taxon>Azospirillaceae</taxon>
        <taxon>Skermanella</taxon>
    </lineage>
</organism>
<dbReference type="Gene3D" id="6.10.340.10">
    <property type="match status" value="1"/>
</dbReference>
<dbReference type="InterPro" id="IPR036097">
    <property type="entry name" value="HisK_dim/P_sf"/>
</dbReference>
<evidence type="ECO:0000259" key="16">
    <source>
        <dbReference type="PROSITE" id="PS50109"/>
    </source>
</evidence>
<dbReference type="Gene3D" id="1.10.287.130">
    <property type="match status" value="1"/>
</dbReference>